<feature type="compositionally biased region" description="Basic and acidic residues" evidence="1">
    <location>
        <begin position="904"/>
        <end position="916"/>
    </location>
</feature>
<gene>
    <name evidence="3" type="primary">LOC109469180</name>
</gene>
<dbReference type="Proteomes" id="UP000515135">
    <property type="component" value="Unplaced"/>
</dbReference>
<feature type="compositionally biased region" description="Basic and acidic residues" evidence="1">
    <location>
        <begin position="1311"/>
        <end position="1333"/>
    </location>
</feature>
<feature type="region of interest" description="Disordered" evidence="1">
    <location>
        <begin position="832"/>
        <end position="1014"/>
    </location>
</feature>
<feature type="region of interest" description="Disordered" evidence="1">
    <location>
        <begin position="1119"/>
        <end position="1163"/>
    </location>
</feature>
<feature type="compositionally biased region" description="Polar residues" evidence="1">
    <location>
        <begin position="1366"/>
        <end position="1383"/>
    </location>
</feature>
<feature type="compositionally biased region" description="Basic residues" evidence="1">
    <location>
        <begin position="23"/>
        <end position="41"/>
    </location>
</feature>
<keyword evidence="2" id="KW-1185">Reference proteome</keyword>
<feature type="compositionally biased region" description="Basic and acidic residues" evidence="1">
    <location>
        <begin position="1"/>
        <end position="10"/>
    </location>
</feature>
<dbReference type="GeneID" id="109469180"/>
<feature type="compositionally biased region" description="Basic and acidic residues" evidence="1">
    <location>
        <begin position="748"/>
        <end position="757"/>
    </location>
</feature>
<protein>
    <submittedName>
        <fullName evidence="3">Uncharacterized protein LOC109469180</fullName>
    </submittedName>
</protein>
<feature type="compositionally biased region" description="Basic and acidic residues" evidence="1">
    <location>
        <begin position="764"/>
        <end position="774"/>
    </location>
</feature>
<feature type="region of interest" description="Disordered" evidence="1">
    <location>
        <begin position="1192"/>
        <end position="1383"/>
    </location>
</feature>
<feature type="compositionally biased region" description="Basic and acidic residues" evidence="1">
    <location>
        <begin position="1044"/>
        <end position="1053"/>
    </location>
</feature>
<feature type="compositionally biased region" description="Basic residues" evidence="1">
    <location>
        <begin position="605"/>
        <end position="614"/>
    </location>
</feature>
<evidence type="ECO:0000313" key="2">
    <source>
        <dbReference type="Proteomes" id="UP000515135"/>
    </source>
</evidence>
<feature type="compositionally biased region" description="Basic residues" evidence="1">
    <location>
        <begin position="670"/>
        <end position="685"/>
    </location>
</feature>
<feature type="compositionally biased region" description="Basic and acidic residues" evidence="1">
    <location>
        <begin position="1119"/>
        <end position="1131"/>
    </location>
</feature>
<feature type="compositionally biased region" description="Polar residues" evidence="1">
    <location>
        <begin position="955"/>
        <end position="964"/>
    </location>
</feature>
<feature type="compositionally biased region" description="Basic and acidic residues" evidence="1">
    <location>
        <begin position="836"/>
        <end position="847"/>
    </location>
</feature>
<evidence type="ECO:0000313" key="3">
    <source>
        <dbReference type="RefSeq" id="XP_019623172.1"/>
    </source>
</evidence>
<sequence>MEFEEHDGKQNGRLGPRSLSMNRLRRSMRNLLRGGKKKGANKKHEEKQTTDSREFALQSHRDSIDLSTSPSEGQNLSRSLELLDRQSSLQIRQSRQSNERLIQEYRHNNDNVAQKQLVQGQSVQGQLIKGHPVQGQLVQGKLIQGHLVRGQSVQRQLIQGHPVQGQLIQGHPVQGQLVQGHPVQGQLVQGHPVQGQLVPGQSVHGQLVQGHPVQGQSVHGQFVRGQSVQGQSVLGQSVQGQPVHGQLVQGQLAQRQLVHGQLVQGHPVQGQSVQGPLVLAQSVQGQSVQGQPVHGQLVLGQSIQGPQAVQVNNEVLDLRNGTELKHVAQGGGRLIAERPHGTEVSGISTFEMHAGEGSQTRSPGSSHFRHDRLDSGVEILSPDTERTHSFYVSDDTAGRSLRSQWTNAWVVQTQQQPASHIVLQPIRIELQSRPSNEEQVNRTTDPGGGLRSESADPLLSRAARLRETRSDDEGVRGRSLSVGTHLERSLRSQRTNDWVGQLAPVRIQGELQPREPVSYRSAPDAARKIIPLGTKPRLDPDDTYDRFETFVQSLDKIRTDSDPDDAPMTMAYWLQNCAWSRYSHVEGFWRYPRYARDYPLDGTKNRRSRGRRSKSLGPVTSGGAHSASEDERGRGYRQVLVPSRSRQESSDVDGDREHRHESRDHVSSRSGRRRDRSSDHNRHRGKENGHLGSRNSRERSSGRRDNINDRPERSNQEGRTRSRRHNNRKSHGRNQRRGNTKISASSDGRSRSQDRSRPTAGVHVETKVEGDVSKDSAGTQLKQRASSTASTGKASEGNVSKNNPVTTGNQKTTEGTEDGIKRSLSVAMSVGLLAGKQKDDTKTEGKSEASQPGGKGSAQETTSRSPGVTSVFKRSFFGSKSDDKDQAGSPTDTQGTQATVHQTGTDDTKARGDAGSRKGLLSASLFGALKSEKQNDDIKTRGNSDSHPVGKDGVQEQTTRSPGVTSVFKRSFFGSKSDDKDQAGSPTDTQGTQAAVQQAGTDDTKARGDSGFGSVFKRSFFTSKAADNDSDALSMHSIKGSVVKNDEKPKEESGSFSFMSMIRRRSSSASSLSSSEDDDRKKGHRRPVVTGGRKNADKDPESAGMFGNAMQSFKGLFGDDGKSLAEKESEHTIMSTGRGRLSKKEAEHSIMATQGSKLSRKEAEHSIMATQGSSLEKKEAEFGLMASQRKTLAEKEAEHSMMASMGKGQNQSESSGIFGGLFGMFSGGDGKSQAEREAEHSIMASRGDDSDGSSSQGRRESILGALGLHDSSSSSSSSSDDEDGAISSLFSAIGLGSADATGPRKHGGGHKKQDAMKSAWAKRDRGGGAKKGGDSSIFGFLGFGGDSDAHRHSHGHRHRHRERAPSTPTTPQLPSIFSSFQPN</sequence>
<feature type="compositionally biased region" description="Basic residues" evidence="1">
    <location>
        <begin position="1351"/>
        <end position="1362"/>
    </location>
</feature>
<name>A0A6P4YWQ0_BRABE</name>
<feature type="compositionally biased region" description="Basic and acidic residues" evidence="1">
    <location>
        <begin position="464"/>
        <end position="476"/>
    </location>
</feature>
<accession>A0A6P4YWQ0</accession>
<feature type="compositionally biased region" description="Basic and acidic residues" evidence="1">
    <location>
        <begin position="930"/>
        <end position="954"/>
    </location>
</feature>
<feature type="compositionally biased region" description="Polar residues" evidence="1">
    <location>
        <begin position="776"/>
        <end position="813"/>
    </location>
</feature>
<feature type="region of interest" description="Disordered" evidence="1">
    <location>
        <begin position="432"/>
        <end position="487"/>
    </location>
</feature>
<feature type="region of interest" description="Disordered" evidence="1">
    <location>
        <begin position="1"/>
        <end position="56"/>
    </location>
</feature>
<feature type="compositionally biased region" description="Low complexity" evidence="1">
    <location>
        <begin position="987"/>
        <end position="1001"/>
    </location>
</feature>
<feature type="compositionally biased region" description="Basic and acidic residues" evidence="1">
    <location>
        <begin position="645"/>
        <end position="667"/>
    </location>
</feature>
<dbReference type="RefSeq" id="XP_019623172.1">
    <property type="nucleotide sequence ID" value="XM_019767613.1"/>
</dbReference>
<dbReference type="OrthoDB" id="10439804at2759"/>
<feature type="compositionally biased region" description="Polar residues" evidence="1">
    <location>
        <begin position="858"/>
        <end position="868"/>
    </location>
</feature>
<feature type="region of interest" description="Disordered" evidence="1">
    <location>
        <begin position="1027"/>
        <end position="1107"/>
    </location>
</feature>
<feature type="compositionally biased region" description="Gly residues" evidence="1">
    <location>
        <begin position="1217"/>
        <end position="1230"/>
    </location>
</feature>
<organism evidence="2 3">
    <name type="scientific">Branchiostoma belcheri</name>
    <name type="common">Amphioxus</name>
    <dbReference type="NCBI Taxonomy" id="7741"/>
    <lineage>
        <taxon>Eukaryota</taxon>
        <taxon>Metazoa</taxon>
        <taxon>Chordata</taxon>
        <taxon>Cephalochordata</taxon>
        <taxon>Leptocardii</taxon>
        <taxon>Amphioxiformes</taxon>
        <taxon>Branchiostomatidae</taxon>
        <taxon>Branchiostoma</taxon>
    </lineage>
</organism>
<proteinExistence type="predicted"/>
<dbReference type="KEGG" id="bbel:109469180"/>
<feature type="compositionally biased region" description="Basic and acidic residues" evidence="1">
    <location>
        <begin position="42"/>
        <end position="56"/>
    </location>
</feature>
<feature type="compositionally biased region" description="Polar residues" evidence="1">
    <location>
        <begin position="888"/>
        <end position="903"/>
    </location>
</feature>
<evidence type="ECO:0000256" key="1">
    <source>
        <dbReference type="SAM" id="MobiDB-lite"/>
    </source>
</evidence>
<feature type="region of interest" description="Disordered" evidence="1">
    <location>
        <begin position="599"/>
        <end position="820"/>
    </location>
</feature>
<feature type="compositionally biased region" description="Basic residues" evidence="1">
    <location>
        <begin position="721"/>
        <end position="739"/>
    </location>
</feature>
<feature type="compositionally biased region" description="Low complexity" evidence="1">
    <location>
        <begin position="1054"/>
        <end position="1074"/>
    </location>
</feature>
<reference evidence="3" key="1">
    <citation type="submission" date="2025-08" db="UniProtKB">
        <authorList>
            <consortium name="RefSeq"/>
        </authorList>
    </citation>
    <scope>IDENTIFICATION</scope>
    <source>
        <tissue evidence="3">Gonad</tissue>
    </source>
</reference>
<feature type="compositionally biased region" description="Basic and acidic residues" evidence="1">
    <location>
        <begin position="695"/>
        <end position="720"/>
    </location>
</feature>